<evidence type="ECO:0000313" key="1">
    <source>
        <dbReference type="EMBL" id="KAK8213414.1"/>
    </source>
</evidence>
<reference evidence="1" key="1">
    <citation type="submission" date="2024-02" db="EMBL/GenBank/DDBJ databases">
        <title>Metagenome Assembled Genome of Zalaria obscura JY119.</title>
        <authorList>
            <person name="Vighnesh L."/>
            <person name="Jagadeeshwari U."/>
            <person name="Venkata Ramana C."/>
            <person name="Sasikala C."/>
        </authorList>
    </citation>
    <scope>NUCLEOTIDE SEQUENCE</scope>
    <source>
        <strain evidence="1">JY119</strain>
    </source>
</reference>
<accession>A0ACC3SHA1</accession>
<proteinExistence type="predicted"/>
<gene>
    <name evidence="1" type="ORF">M8818_002713</name>
</gene>
<keyword evidence="2" id="KW-1185">Reference proteome</keyword>
<sequence>MQRVWIWGSKGSMGARVCSPACRTRNTWRVVARQPFRYHIRTVGSRRGTVLILVVVYHEKVHSVHVQACDATENHVYSPSGAHWLGVVLSEAGSMSKSYTIVISNRPARQMQLSAEYRQRIATINKTVRALQEDKEADKRRLAKLDVVTNQMQPWTVLFNRPVSARCKSARLSWRLVGIITAALTDSLRRVFEIHCPQDVGESSSATLLKILNEYTSEELHLYDTSDIPRKIQHILEPDLDDFGDFFLEDELTTNEYGADNDNMDTVWFPTYPDTDLEQTFSEPILQEVSLQKNCELKSDLERACIAILKMGRHAKDTICNKLTTIEEQAHCSRIVGHSVNVEKTLRAQVRLYALIELPFDALRKTLVPSGQLVEDLPGLMRFRVVIQNPRTYEYELADVEQPTTADVDGSTAWDNAAFPLIRSQLPIQVPAAPLTVQRSYQRSEHVDIDQWLPGVDAQFNHTLDRGPVSTGDKAIDTISDNQKENVSTAPNREGHDAIRPFSTRPLSLSLTEWRTSSRTPHIDTNVALNSKAVCTYEDTVFNAEPWANTIVPSSQPSHEIVDVATERSLPKSAKPQNRPISTTQNVKPRAVTKFADRYTDRREVLETLQDPLIEVDPVSHPTQGRSSSSEGLTGTDDANNTTETLPLLDSQTDLMTSGDIPELQYPTLCSLPRTDRLDTRQEMLMPVADELTIVERLQDFKLEDANTLRNTMRQRKPGNTKTKKKKKKKKHEVTPEAVLPMPDWHTSINVPKTRKDSSSGKLHHPGQAQGKSDHAFNHSDVVTNDIRCILQRARGTRGVVALKCRVGRVLLSNVEHGKSRTFGKFPMAAQEAEQYLKDQEDTGAIQTCFTHMLTARQTEADYIAALSYSDGTRMFSEEAVDNCAWYEIICNDEGKRELRIQVKGGGRFALAYPEDDNGKIYLHYPKRQWDACMSSTVKKSSLRLADSVPGSTNDHIKHATAIEGIVQSFSAECRGTEDTDRLTIRFKNESKELSVDGIIAKRMLTYASMKDDRLLLNLVEVQNLKVGINTSDPTVFRARTSSRLAMTESGNLWYEATVSATIHHFLENRELEVGTVATWTADDILASGIVDEMTTLTEHIVTRIDRVGAGNRGPRGHAEDLRAMRRKEQDRKEKLVEAMDYFW</sequence>
<organism evidence="1 2">
    <name type="scientific">Zalaria obscura</name>
    <dbReference type="NCBI Taxonomy" id="2024903"/>
    <lineage>
        <taxon>Eukaryota</taxon>
        <taxon>Fungi</taxon>
        <taxon>Dikarya</taxon>
        <taxon>Ascomycota</taxon>
        <taxon>Pezizomycotina</taxon>
        <taxon>Dothideomycetes</taxon>
        <taxon>Dothideomycetidae</taxon>
        <taxon>Dothideales</taxon>
        <taxon>Zalariaceae</taxon>
        <taxon>Zalaria</taxon>
    </lineage>
</organism>
<name>A0ACC3SHA1_9PEZI</name>
<comment type="caution">
    <text evidence="1">The sequence shown here is derived from an EMBL/GenBank/DDBJ whole genome shotgun (WGS) entry which is preliminary data.</text>
</comment>
<dbReference type="Proteomes" id="UP001320706">
    <property type="component" value="Unassembled WGS sequence"/>
</dbReference>
<evidence type="ECO:0000313" key="2">
    <source>
        <dbReference type="Proteomes" id="UP001320706"/>
    </source>
</evidence>
<dbReference type="EMBL" id="JAMKPW020000011">
    <property type="protein sequence ID" value="KAK8213414.1"/>
    <property type="molecule type" value="Genomic_DNA"/>
</dbReference>
<protein>
    <submittedName>
        <fullName evidence="1">Uncharacterized protein</fullName>
    </submittedName>
</protein>